<gene>
    <name evidence="2" type="ORF">IV36_GL001726</name>
</gene>
<feature type="transmembrane region" description="Helical" evidence="1">
    <location>
        <begin position="149"/>
        <end position="172"/>
    </location>
</feature>
<dbReference type="RefSeq" id="WP_056990745.1">
    <property type="nucleotide sequence ID" value="NZ_JATAAJ010000004.1"/>
</dbReference>
<dbReference type="AlphaFoldDB" id="A0A0R2G437"/>
<sequence length="199" mass="22222">MDSQRYLEELSKLLSSLSKDEVEAAVDFYSEFISDAGLTTRSEIETRLGTPKQLARKIMADHSVRMDDENEEKVKPARINSKMIWLIVLVILSSPMTLGLGGGLLIALVAVIFSVILMVVVIFAGLIVGMAVTLYVGISLLFQSLNTGLFYIGIFLMFLGLLLVLLPITYWICRVILQCIADFARYLYKKFRSKQDGGK</sequence>
<dbReference type="Proteomes" id="UP000051727">
    <property type="component" value="Unassembled WGS sequence"/>
</dbReference>
<keyword evidence="1" id="KW-0472">Membrane</keyword>
<keyword evidence="1" id="KW-0812">Transmembrane</keyword>
<evidence type="ECO:0008006" key="4">
    <source>
        <dbReference type="Google" id="ProtNLM"/>
    </source>
</evidence>
<evidence type="ECO:0000313" key="3">
    <source>
        <dbReference type="Proteomes" id="UP000051727"/>
    </source>
</evidence>
<accession>A0A0R2G437</accession>
<name>A0A0R2G437_9LACO</name>
<comment type="caution">
    <text evidence="2">The sequence shown here is derived from an EMBL/GenBank/DDBJ whole genome shotgun (WGS) entry which is preliminary data.</text>
</comment>
<evidence type="ECO:0000256" key="1">
    <source>
        <dbReference type="SAM" id="Phobius"/>
    </source>
</evidence>
<evidence type="ECO:0000313" key="2">
    <source>
        <dbReference type="EMBL" id="KRN31604.1"/>
    </source>
</evidence>
<feature type="transmembrane region" description="Helical" evidence="1">
    <location>
        <begin position="83"/>
        <end position="109"/>
    </location>
</feature>
<organism evidence="2 3">
    <name type="scientific">Liquorilactobacillus mali</name>
    <dbReference type="NCBI Taxonomy" id="1618"/>
    <lineage>
        <taxon>Bacteria</taxon>
        <taxon>Bacillati</taxon>
        <taxon>Bacillota</taxon>
        <taxon>Bacilli</taxon>
        <taxon>Lactobacillales</taxon>
        <taxon>Lactobacillaceae</taxon>
        <taxon>Liquorilactobacillus</taxon>
    </lineage>
</organism>
<dbReference type="STRING" id="1618.IV36_GL001726"/>
<dbReference type="Pfam" id="PF22564">
    <property type="entry name" value="HAAS"/>
    <property type="match status" value="1"/>
</dbReference>
<proteinExistence type="predicted"/>
<reference evidence="2 3" key="1">
    <citation type="journal article" date="2015" name="Genome Announc.">
        <title>Expanding the biotechnology potential of lactobacilli through comparative genomics of 213 strains and associated genera.</title>
        <authorList>
            <person name="Sun Z."/>
            <person name="Harris H.M."/>
            <person name="McCann A."/>
            <person name="Guo C."/>
            <person name="Argimon S."/>
            <person name="Zhang W."/>
            <person name="Yang X."/>
            <person name="Jeffery I.B."/>
            <person name="Cooney J.C."/>
            <person name="Kagawa T.F."/>
            <person name="Liu W."/>
            <person name="Song Y."/>
            <person name="Salvetti E."/>
            <person name="Wrobel A."/>
            <person name="Rasinkangas P."/>
            <person name="Parkhill J."/>
            <person name="Rea M.C."/>
            <person name="O'Sullivan O."/>
            <person name="Ritari J."/>
            <person name="Douillard F.P."/>
            <person name="Paul Ross R."/>
            <person name="Yang R."/>
            <person name="Briner A.E."/>
            <person name="Felis G.E."/>
            <person name="de Vos W.M."/>
            <person name="Barrangou R."/>
            <person name="Klaenhammer T.R."/>
            <person name="Caufield P.W."/>
            <person name="Cui Y."/>
            <person name="Zhang H."/>
            <person name="O'Toole P.W."/>
        </authorList>
    </citation>
    <scope>NUCLEOTIDE SEQUENCE [LARGE SCALE GENOMIC DNA]</scope>
    <source>
        <strain evidence="2 3">ATCC 27304</strain>
    </source>
</reference>
<dbReference type="EMBL" id="JQAR01000004">
    <property type="protein sequence ID" value="KRN31604.1"/>
    <property type="molecule type" value="Genomic_DNA"/>
</dbReference>
<dbReference type="OrthoDB" id="2242293at2"/>
<dbReference type="PATRIC" id="fig|1618.3.peg.1753"/>
<feature type="transmembrane region" description="Helical" evidence="1">
    <location>
        <begin position="115"/>
        <end position="142"/>
    </location>
</feature>
<keyword evidence="1" id="KW-1133">Transmembrane helix</keyword>
<protein>
    <recommendedName>
        <fullName evidence="4">Integral membrane protein</fullName>
    </recommendedName>
</protein>